<feature type="compositionally biased region" description="Low complexity" evidence="9">
    <location>
        <begin position="205"/>
        <end position="220"/>
    </location>
</feature>
<evidence type="ECO:0000256" key="2">
    <source>
        <dbReference type="ARBA" id="ARBA00022737"/>
    </source>
</evidence>
<dbReference type="Pfam" id="PF22601">
    <property type="entry name" value="RIM2a_ZnF"/>
    <property type="match status" value="1"/>
</dbReference>
<dbReference type="FunFam" id="3.30.40.10:FF:000453">
    <property type="entry name" value="Uncharacterized protein, isoform D"/>
    <property type="match status" value="1"/>
</dbReference>
<dbReference type="PROSITE" id="PS50004">
    <property type="entry name" value="C2"/>
    <property type="match status" value="2"/>
</dbReference>
<dbReference type="InterPro" id="IPR054386">
    <property type="entry name" value="RIM_Znf"/>
</dbReference>
<dbReference type="InterPro" id="IPR000008">
    <property type="entry name" value="C2_dom"/>
</dbReference>
<dbReference type="PANTHER" id="PTHR12157:SF21">
    <property type="entry name" value="RAB3 INTERACTING MOLECULE, ISOFORM F"/>
    <property type="match status" value="1"/>
</dbReference>
<evidence type="ECO:0008006" key="15">
    <source>
        <dbReference type="Google" id="ProtNLM"/>
    </source>
</evidence>
<feature type="compositionally biased region" description="Low complexity" evidence="9">
    <location>
        <begin position="761"/>
        <end position="770"/>
    </location>
</feature>
<feature type="compositionally biased region" description="Polar residues" evidence="9">
    <location>
        <begin position="1159"/>
        <end position="1168"/>
    </location>
</feature>
<evidence type="ECO:0000259" key="11">
    <source>
        <dbReference type="PROSITE" id="PS50178"/>
    </source>
</evidence>
<feature type="compositionally biased region" description="Basic and acidic residues" evidence="9">
    <location>
        <begin position="185"/>
        <end position="202"/>
    </location>
</feature>
<dbReference type="InterPro" id="IPR036034">
    <property type="entry name" value="PDZ_sf"/>
</dbReference>
<dbReference type="SUPFAM" id="SSF57903">
    <property type="entry name" value="FYVE/PHD zinc finger"/>
    <property type="match status" value="1"/>
</dbReference>
<evidence type="ECO:0000256" key="9">
    <source>
        <dbReference type="SAM" id="MobiDB-lite"/>
    </source>
</evidence>
<proteinExistence type="predicted"/>
<organism evidence="13 14">
    <name type="scientific">Acyrthosiphon pisum</name>
    <name type="common">Pea aphid</name>
    <dbReference type="NCBI Taxonomy" id="7029"/>
    <lineage>
        <taxon>Eukaryota</taxon>
        <taxon>Metazoa</taxon>
        <taxon>Ecdysozoa</taxon>
        <taxon>Arthropoda</taxon>
        <taxon>Hexapoda</taxon>
        <taxon>Insecta</taxon>
        <taxon>Pterygota</taxon>
        <taxon>Neoptera</taxon>
        <taxon>Paraneoptera</taxon>
        <taxon>Hemiptera</taxon>
        <taxon>Sternorrhyncha</taxon>
        <taxon>Aphidomorpha</taxon>
        <taxon>Aphidoidea</taxon>
        <taxon>Aphididae</taxon>
        <taxon>Macrosiphini</taxon>
        <taxon>Acyrthosiphon</taxon>
    </lineage>
</organism>
<keyword evidence="4" id="KW-0862">Zinc</keyword>
<dbReference type="SUPFAM" id="SSF49562">
    <property type="entry name" value="C2 domain (Calcium/lipid-binding domain, CaLB)"/>
    <property type="match status" value="2"/>
</dbReference>
<dbReference type="EnsemblMetazoa" id="XM_016801285.2">
    <property type="protein sequence ID" value="XP_016656774.1"/>
    <property type="gene ID" value="LOC100165632"/>
</dbReference>
<feature type="compositionally biased region" description="Low complexity" evidence="9">
    <location>
        <begin position="808"/>
        <end position="818"/>
    </location>
</feature>
<evidence type="ECO:0000256" key="3">
    <source>
        <dbReference type="ARBA" id="ARBA00022771"/>
    </source>
</evidence>
<protein>
    <recommendedName>
        <fullName evidence="15">Regulating synaptic membrane exocytosis protein 2</fullName>
    </recommendedName>
</protein>
<feature type="compositionally biased region" description="Low complexity" evidence="9">
    <location>
        <begin position="1089"/>
        <end position="1115"/>
    </location>
</feature>
<evidence type="ECO:0000256" key="6">
    <source>
        <dbReference type="ARBA" id="ARBA00034103"/>
    </source>
</evidence>
<feature type="compositionally biased region" description="Polar residues" evidence="9">
    <location>
        <begin position="256"/>
        <end position="265"/>
    </location>
</feature>
<evidence type="ECO:0000256" key="5">
    <source>
        <dbReference type="ARBA" id="ARBA00023018"/>
    </source>
</evidence>
<comment type="subcellular location">
    <subcellularLocation>
        <location evidence="6">Synapse</location>
    </subcellularLocation>
</comment>
<dbReference type="GO" id="GO:0050806">
    <property type="term" value="P:positive regulation of synaptic transmission"/>
    <property type="evidence" value="ECO:0007669"/>
    <property type="project" value="TreeGrafter"/>
</dbReference>
<dbReference type="OrthoDB" id="420032at2759"/>
<feature type="compositionally biased region" description="Basic residues" evidence="9">
    <location>
        <begin position="316"/>
        <end position="329"/>
    </location>
</feature>
<dbReference type="InterPro" id="IPR013083">
    <property type="entry name" value="Znf_RING/FYVE/PHD"/>
</dbReference>
<dbReference type="Proteomes" id="UP000007819">
    <property type="component" value="Chromosome A3"/>
</dbReference>
<sequence>MTALPAHGTTHIAPSLCRVVALLSAVCWCWVLRMAAEMPDLSHLTPEEREIIESVVHRQKQEEQKEQEIMRRKQEEVILLEEKIRQRSEQQKKAGVELDATCHICLKTKFADGVGHLCNYCGIRCCARCGGKVTLRSSKVIWVCILCRKKQELLSKSGEWINHGMAAAGGDPSRRSEVSSPCMMSDKRPKLERAHSAVEKENVPLLQRSNSLLRRQYSQQEPSSRKEQEHGLTDEYYRTGHDDYYRGGQLEGVSHRTGTGNQSSRSSHHQPPLHQFGPAAVDCKQSMMGGRGGPGPVPVRKHKRPGNTMPPERLHQQHQQHQQHQHQHQRISFSSSEEEELRSTSECTSCDEHESEKGDEVLEWNGCLLQGKTQKEVSDIISESKHLPQIELKVSRSILPRRASYGTPTKAKTSSMGLYDLRKDKPYVMVTSPGSPEHLASNPARVLRASKSVSGPNSLHVGGKIQVKLGFDPQSLKLVVTIMAASNLLPRSDGSPRSAYAKVCLLPDTSEKSKRRTKTIMNSTDPKWNQNFSFTTMRRSDLKFKVLQISLWDYDNNPTNQFLGEVLIELGLKKLENLAEWYPLTAHQEITGEGGITIGDYDMEYSGEHLSPPSTLSRQSDSDASDVDDCCSGRRVGADGASISSLGSSISPPPDYDHLDRRKSRRDMSPLQKSYVYGTTIEKKYGYEVSLKQQSVPIRSTTSVSHRSRSAAPTDSPSQHSRSRSKSPTMLSDRRSLSPPDYRYPGGIQSYRQGPSRFLARSATATPTSTPKKRQLPQIPGAMPSSLDERIPYYFDDQTSSFRRRTRQVQPRRVQSRTGGLGRLHHYGGLSDSDIPMQQLRSLTPPHVRGSMMSRGETGDTCDIDDSDSVISSALSTQSEQPRSTRFCCCNATDYRYPSTSHSPSCSFSKSSSKRDSIHLYRYNSFPADYFLLHPIDNRPVLTENSPTENPKPLKKTRFNLNHLDNHDPLYDSDSGLDMLGFQSPTERQRSRRKRNLTLDLGESVLDVVGSYSGAAVAFSYALTDPLNAIVHGSDYGASHSRSGSQQSPVMAPTTDSKRAQFSRSLSNADVQTDNITDSGSSGKRRGDSSSLTESAGKSSASGTNSSTSGMGKKSASASQLSATGRKRRLGFGSKGKSSFTVHRSEEVLPGASRPLVKQPSSVSSDGEASQDGERLIIAGQSTEGEVTTFIGKLGPGQKVSRQILGTPYRGDVKIGFNFFVNFMEVTVFEAKDLINVKETKTKLPDTYVKVYLVKGKKCVEKHRTKTIKESLQPKYMEMLKFKSSPAGCLIQVSVWGDYGREKGRKVFMGVAVIYMDSITTSPGSSLTEWYRLFGSSSL</sequence>
<keyword evidence="5" id="KW-0770">Synapse</keyword>
<feature type="domain" description="C2" evidence="10">
    <location>
        <begin position="461"/>
        <end position="586"/>
    </location>
</feature>
<dbReference type="InterPro" id="IPR011011">
    <property type="entry name" value="Znf_FYVE_PHD"/>
</dbReference>
<dbReference type="GeneID" id="100165632"/>
<reference evidence="14" key="1">
    <citation type="submission" date="2010-06" db="EMBL/GenBank/DDBJ databases">
        <authorList>
            <person name="Jiang H."/>
            <person name="Abraham K."/>
            <person name="Ali S."/>
            <person name="Alsbrooks S.L."/>
            <person name="Anim B.N."/>
            <person name="Anosike U.S."/>
            <person name="Attaway T."/>
            <person name="Bandaranaike D.P."/>
            <person name="Battles P.K."/>
            <person name="Bell S.N."/>
            <person name="Bell A.V."/>
            <person name="Beltran B."/>
            <person name="Bickham C."/>
            <person name="Bustamante Y."/>
            <person name="Caleb T."/>
            <person name="Canada A."/>
            <person name="Cardenas V."/>
            <person name="Carter K."/>
            <person name="Chacko J."/>
            <person name="Chandrabose M.N."/>
            <person name="Chavez D."/>
            <person name="Chavez A."/>
            <person name="Chen L."/>
            <person name="Chu H.-S."/>
            <person name="Claassen K.J."/>
            <person name="Cockrell R."/>
            <person name="Collins M."/>
            <person name="Cooper J.A."/>
            <person name="Cree A."/>
            <person name="Curry S.M."/>
            <person name="Da Y."/>
            <person name="Dao M.D."/>
            <person name="Das B."/>
            <person name="Davila M.-L."/>
            <person name="Davy-Carroll L."/>
            <person name="Denson S."/>
            <person name="Dinh H."/>
            <person name="Ebong V.E."/>
            <person name="Edwards J.R."/>
            <person name="Egan A."/>
            <person name="El-Daye J."/>
            <person name="Escobedo L."/>
            <person name="Fernandez S."/>
            <person name="Fernando P.R."/>
            <person name="Flagg N."/>
            <person name="Forbes L.D."/>
            <person name="Fowler R.G."/>
            <person name="Fu Q."/>
            <person name="Gabisi R.A."/>
            <person name="Ganer J."/>
            <person name="Garbino Pronczuk A."/>
            <person name="Garcia R.M."/>
            <person name="Garner T."/>
            <person name="Garrett T.E."/>
            <person name="Gonzalez D.A."/>
            <person name="Hamid H."/>
            <person name="Hawkins E.S."/>
            <person name="Hirani K."/>
            <person name="Hogues M.E."/>
            <person name="Hollins B."/>
            <person name="Hsiao C.-H."/>
            <person name="Jabil R."/>
            <person name="James M.L."/>
            <person name="Jhangiani S.N."/>
            <person name="Johnson B."/>
            <person name="Johnson Q."/>
            <person name="Joshi V."/>
            <person name="Kalu J.B."/>
            <person name="Kam C."/>
            <person name="Kashfia A."/>
            <person name="Keebler J."/>
            <person name="Kisamo H."/>
            <person name="Kovar C.L."/>
            <person name="Lago L.A."/>
            <person name="Lai C.-Y."/>
            <person name="Laidlaw J."/>
            <person name="Lara F."/>
            <person name="Le T.-K."/>
            <person name="Lee S.L."/>
            <person name="Legall F.H."/>
            <person name="Lemon S.J."/>
            <person name="Lewis L.R."/>
            <person name="Li B."/>
            <person name="Liu Y."/>
            <person name="Liu Y.-S."/>
            <person name="Lopez J."/>
            <person name="Lozado R.J."/>
            <person name="Lu J."/>
            <person name="Madu R.C."/>
            <person name="Maheshwari M."/>
            <person name="Maheshwari R."/>
            <person name="Malloy K."/>
            <person name="Martinez E."/>
            <person name="Mathew T."/>
            <person name="Mercado I.C."/>
            <person name="Mercado C."/>
            <person name="Meyer B."/>
            <person name="Montgomery K."/>
            <person name="Morgan M.B."/>
            <person name="Munidasa M."/>
            <person name="Nazareth L.V."/>
            <person name="Nelson J."/>
            <person name="Ng B.M."/>
            <person name="Nguyen N.B."/>
            <person name="Nguyen P.Q."/>
            <person name="Nguyen T."/>
            <person name="Obregon M."/>
            <person name="Okwuonu G.O."/>
            <person name="Onwere C.G."/>
            <person name="Orozco G."/>
            <person name="Parra A."/>
            <person name="Patel S."/>
            <person name="Patil S."/>
            <person name="Perez A."/>
            <person name="Perez Y."/>
            <person name="Pham C."/>
            <person name="Primus E.L."/>
            <person name="Pu L.-L."/>
            <person name="Puazo M."/>
            <person name="Qin X."/>
            <person name="Quiroz J.B."/>
            <person name="Reese J."/>
            <person name="Richards S."/>
            <person name="Rives C.M."/>
            <person name="Robberts R."/>
            <person name="Ruiz S.J."/>
            <person name="Ruiz M.J."/>
            <person name="Santibanez J."/>
            <person name="Schneider B.W."/>
            <person name="Sisson I."/>
            <person name="Smith M."/>
            <person name="Sodergren E."/>
            <person name="Song X.-Z."/>
            <person name="Song B.B."/>
            <person name="Summersgill H."/>
            <person name="Thelus R."/>
            <person name="Thornton R.D."/>
            <person name="Trejos Z.Y."/>
            <person name="Usmani K."/>
            <person name="Vattathil S."/>
            <person name="Villasana D."/>
            <person name="Walker D.L."/>
            <person name="Wang S."/>
            <person name="Wang K."/>
            <person name="White C.S."/>
            <person name="Williams A.C."/>
            <person name="Williamson J."/>
            <person name="Wilson K."/>
            <person name="Woghiren I.O."/>
            <person name="Woodworth J.R."/>
            <person name="Worley K.C."/>
            <person name="Wright R.A."/>
            <person name="Wu W."/>
            <person name="Young L."/>
            <person name="Zhang L."/>
            <person name="Zhang J."/>
            <person name="Zhu Y."/>
            <person name="Muzny D.M."/>
            <person name="Weinstock G."/>
            <person name="Gibbs R.A."/>
        </authorList>
    </citation>
    <scope>NUCLEOTIDE SEQUENCE [LARGE SCALE GENOMIC DNA]</scope>
    <source>
        <strain evidence="14">LSR1</strain>
    </source>
</reference>
<dbReference type="CTD" id="42150"/>
<feature type="compositionally biased region" description="Basic and acidic residues" evidence="9">
    <location>
        <begin position="223"/>
        <end position="245"/>
    </location>
</feature>
<evidence type="ECO:0000313" key="14">
    <source>
        <dbReference type="Proteomes" id="UP000007819"/>
    </source>
</evidence>
<dbReference type="PROSITE" id="PS50916">
    <property type="entry name" value="RABBD"/>
    <property type="match status" value="1"/>
</dbReference>
<dbReference type="PANTHER" id="PTHR12157">
    <property type="entry name" value="REGULATING SYNAPTIC MEMBRANE EXOCYTOSIS PROTEIN"/>
    <property type="match status" value="1"/>
</dbReference>
<evidence type="ECO:0000259" key="12">
    <source>
        <dbReference type="PROSITE" id="PS50916"/>
    </source>
</evidence>
<dbReference type="GO" id="GO:0044325">
    <property type="term" value="F:transmembrane transporter binding"/>
    <property type="evidence" value="ECO:0007669"/>
    <property type="project" value="TreeGrafter"/>
</dbReference>
<feature type="region of interest" description="Disordered" evidence="9">
    <location>
        <begin position="696"/>
        <end position="788"/>
    </location>
</feature>
<feature type="region of interest" description="Disordered" evidence="9">
    <location>
        <begin position="970"/>
        <end position="995"/>
    </location>
</feature>
<dbReference type="Gene3D" id="3.30.40.10">
    <property type="entry name" value="Zinc/RING finger domain, C3HC4 (zinc finger)"/>
    <property type="match status" value="1"/>
</dbReference>
<dbReference type="GO" id="GO:0042391">
    <property type="term" value="P:regulation of membrane potential"/>
    <property type="evidence" value="ECO:0007669"/>
    <property type="project" value="TreeGrafter"/>
</dbReference>
<keyword evidence="1" id="KW-0479">Metal-binding</keyword>
<dbReference type="GO" id="GO:0048167">
    <property type="term" value="P:regulation of synaptic plasticity"/>
    <property type="evidence" value="ECO:0007669"/>
    <property type="project" value="TreeGrafter"/>
</dbReference>
<dbReference type="InterPro" id="IPR017455">
    <property type="entry name" value="Znf_FYVE-rel"/>
</dbReference>
<evidence type="ECO:0000256" key="8">
    <source>
        <dbReference type="SAM" id="Coils"/>
    </source>
</evidence>
<reference evidence="13" key="2">
    <citation type="submission" date="2022-06" db="UniProtKB">
        <authorList>
            <consortium name="EnsemblMetazoa"/>
        </authorList>
    </citation>
    <scope>IDENTIFICATION</scope>
</reference>
<keyword evidence="2" id="KW-0677">Repeat</keyword>
<keyword evidence="3 7" id="KW-0863">Zinc-finger</keyword>
<dbReference type="InterPro" id="IPR035892">
    <property type="entry name" value="C2_domain_sf"/>
</dbReference>
<feature type="coiled-coil region" evidence="8">
    <location>
        <begin position="56"/>
        <end position="90"/>
    </location>
</feature>
<feature type="region of interest" description="Disordered" evidence="9">
    <location>
        <begin position="165"/>
        <end position="355"/>
    </location>
</feature>
<dbReference type="Gene3D" id="2.60.40.150">
    <property type="entry name" value="C2 domain"/>
    <property type="match status" value="2"/>
</dbReference>
<feature type="compositionally biased region" description="Low complexity" evidence="9">
    <location>
        <begin position="638"/>
        <end position="650"/>
    </location>
</feature>
<dbReference type="Gene3D" id="2.30.42.10">
    <property type="match status" value="1"/>
</dbReference>
<dbReference type="GO" id="GO:0048788">
    <property type="term" value="C:cytoskeleton of presynaptic active zone"/>
    <property type="evidence" value="ECO:0007669"/>
    <property type="project" value="TreeGrafter"/>
</dbReference>
<dbReference type="Pfam" id="PF00168">
    <property type="entry name" value="C2"/>
    <property type="match status" value="2"/>
</dbReference>
<evidence type="ECO:0000256" key="7">
    <source>
        <dbReference type="PROSITE-ProRule" id="PRU00091"/>
    </source>
</evidence>
<feature type="domain" description="FYVE-type" evidence="11">
    <location>
        <begin position="102"/>
        <end position="152"/>
    </location>
</feature>
<name>A0A8R2H2R0_ACYPI</name>
<keyword evidence="14" id="KW-1185">Reference proteome</keyword>
<dbReference type="PROSITE" id="PS50178">
    <property type="entry name" value="ZF_FYVE"/>
    <property type="match status" value="1"/>
</dbReference>
<accession>A0A8R2H2R0</accession>
<dbReference type="GO" id="GO:0008270">
    <property type="term" value="F:zinc ion binding"/>
    <property type="evidence" value="ECO:0007669"/>
    <property type="project" value="UniProtKB-KW"/>
</dbReference>
<dbReference type="SMART" id="SM00239">
    <property type="entry name" value="C2"/>
    <property type="match status" value="2"/>
</dbReference>
<keyword evidence="8" id="KW-0175">Coiled coil</keyword>
<feature type="region of interest" description="Disordered" evidence="9">
    <location>
        <begin position="1036"/>
        <end position="1172"/>
    </location>
</feature>
<dbReference type="InterPro" id="IPR039032">
    <property type="entry name" value="Rim-like"/>
</dbReference>
<evidence type="ECO:0000256" key="4">
    <source>
        <dbReference type="ARBA" id="ARBA00022833"/>
    </source>
</evidence>
<evidence type="ECO:0000259" key="10">
    <source>
        <dbReference type="PROSITE" id="PS50004"/>
    </source>
</evidence>
<feature type="region of interest" description="Disordered" evidence="9">
    <location>
        <begin position="603"/>
        <end position="671"/>
    </location>
</feature>
<feature type="region of interest" description="Disordered" evidence="9">
    <location>
        <begin position="803"/>
        <end position="837"/>
    </location>
</feature>
<dbReference type="InterPro" id="IPR010911">
    <property type="entry name" value="Rab_BD"/>
</dbReference>
<feature type="compositionally biased region" description="Polar residues" evidence="9">
    <location>
        <begin position="1040"/>
        <end position="1049"/>
    </location>
</feature>
<dbReference type="GO" id="GO:0031267">
    <property type="term" value="F:small GTPase binding"/>
    <property type="evidence" value="ECO:0007669"/>
    <property type="project" value="InterPro"/>
</dbReference>
<evidence type="ECO:0000313" key="13">
    <source>
        <dbReference type="EnsemblMetazoa" id="XP_016656774.1"/>
    </source>
</evidence>
<feature type="compositionally biased region" description="Polar residues" evidence="9">
    <location>
        <begin position="1060"/>
        <end position="1077"/>
    </location>
</feature>
<dbReference type="GO" id="GO:0006886">
    <property type="term" value="P:intracellular protein transport"/>
    <property type="evidence" value="ECO:0007669"/>
    <property type="project" value="InterPro"/>
</dbReference>
<dbReference type="RefSeq" id="XP_016656774.1">
    <property type="nucleotide sequence ID" value="XM_016801285.2"/>
</dbReference>
<dbReference type="GO" id="GO:0042734">
    <property type="term" value="C:presynaptic membrane"/>
    <property type="evidence" value="ECO:0007669"/>
    <property type="project" value="TreeGrafter"/>
</dbReference>
<feature type="domain" description="RabBD" evidence="12">
    <location>
        <begin position="38"/>
        <end position="164"/>
    </location>
</feature>
<evidence type="ECO:0000256" key="1">
    <source>
        <dbReference type="ARBA" id="ARBA00022723"/>
    </source>
</evidence>
<dbReference type="GO" id="GO:0048791">
    <property type="term" value="P:calcium ion-regulated exocytosis of neurotransmitter"/>
    <property type="evidence" value="ECO:0007669"/>
    <property type="project" value="TreeGrafter"/>
</dbReference>
<feature type="domain" description="C2" evidence="10">
    <location>
        <begin position="1209"/>
        <end position="1331"/>
    </location>
</feature>